<dbReference type="Proteomes" id="UP000064189">
    <property type="component" value="Unassembled WGS sequence"/>
</dbReference>
<sequence>MAGKSVVKAGKNRRMAGKSAGWVGKISGRPEKCSVSRLSSEMTPKSGHFLLPVRKNALKWIPI</sequence>
<evidence type="ECO:0000313" key="2">
    <source>
        <dbReference type="EMBL" id="KWW18185.1"/>
    </source>
</evidence>
<evidence type="ECO:0000313" key="3">
    <source>
        <dbReference type="Proteomes" id="UP000064189"/>
    </source>
</evidence>
<dbReference type="AlphaFoldDB" id="A0A109MXZ4"/>
<feature type="region of interest" description="Disordered" evidence="1">
    <location>
        <begin position="1"/>
        <end position="23"/>
    </location>
</feature>
<reference evidence="2 3" key="1">
    <citation type="submission" date="2015-11" db="EMBL/GenBank/DDBJ databases">
        <title>Genome Sequence of Bacillus simplex strain VanAntwerpen2.</title>
        <authorList>
            <person name="Couger M.B."/>
        </authorList>
    </citation>
    <scope>NUCLEOTIDE SEQUENCE [LARGE SCALE GENOMIC DNA]</scope>
    <source>
        <strain evidence="2 3">VanAntwerpen02</strain>
    </source>
</reference>
<organism evidence="2 3">
    <name type="scientific">Peribacillus simplex</name>
    <dbReference type="NCBI Taxonomy" id="1478"/>
    <lineage>
        <taxon>Bacteria</taxon>
        <taxon>Bacillati</taxon>
        <taxon>Bacillota</taxon>
        <taxon>Bacilli</taxon>
        <taxon>Bacillales</taxon>
        <taxon>Bacillaceae</taxon>
        <taxon>Peribacillus</taxon>
    </lineage>
</organism>
<dbReference type="EMBL" id="LNNH01000023">
    <property type="protein sequence ID" value="KWW18185.1"/>
    <property type="molecule type" value="Genomic_DNA"/>
</dbReference>
<name>A0A109MXZ4_9BACI</name>
<comment type="caution">
    <text evidence="2">The sequence shown here is derived from an EMBL/GenBank/DDBJ whole genome shotgun (WGS) entry which is preliminary data.</text>
</comment>
<keyword evidence="3" id="KW-1185">Reference proteome</keyword>
<evidence type="ECO:0000256" key="1">
    <source>
        <dbReference type="SAM" id="MobiDB-lite"/>
    </source>
</evidence>
<proteinExistence type="predicted"/>
<protein>
    <submittedName>
        <fullName evidence="2">Uncharacterized protein</fullName>
    </submittedName>
</protein>
<accession>A0A109MXZ4</accession>
<gene>
    <name evidence="2" type="ORF">AS888_20240</name>
</gene>
<dbReference type="RefSeq" id="WP_061142466.1">
    <property type="nucleotide sequence ID" value="NZ_LNNH01000023.1"/>
</dbReference>